<comment type="caution">
    <text evidence="4">The sequence shown here is derived from an EMBL/GenBank/DDBJ whole genome shotgun (WGS) entry which is preliminary data.</text>
</comment>
<dbReference type="EMBL" id="CAJNOI010000672">
    <property type="protein sequence ID" value="CAF1327558.1"/>
    <property type="molecule type" value="Genomic_DNA"/>
</dbReference>
<dbReference type="Proteomes" id="UP000663877">
    <property type="component" value="Unassembled WGS sequence"/>
</dbReference>
<name>A0A816A689_9BILA</name>
<accession>A0A816A689</accession>
<dbReference type="EMBL" id="CAJNOI010000741">
    <property type="protein sequence ID" value="CAF1338090.1"/>
    <property type="molecule type" value="Genomic_DNA"/>
</dbReference>
<sequence length="385" mass="44004">MAKVHPEIVLDPNQLPKTVTTIPSASSSPSATLPPRQLPKSLTDFKLYVDSKCCYHSVPLETAELVNVHPKVAYKCQIKILMEVRSEHWKVEPATWNHETILASTTLGRWFEDTKRGGQPIGNIWNDYNFQLPSSDEKSTDERALPHCNYLTRCDDCTGKGLKTCKLSECGGSGEVRCTRCNGQGRTETATHIIICGCNNGKVRCSVCKGGGKVHCSTCKGYGGFYHSASLRAEWHTRITTWYCQNSFLPEKQIEKAQRVVFWRNTQQPWSKDASINEFVRSLQQDQAHEKIQLKMNLIREYQEKHLQPTLGNNNRMRRLVCTIEKLDFEEVHYTLNMKYVNKKNSALVSPNFLMNTFVRNNEKKLKVTFNDDKLSTIISYFTLN</sequence>
<dbReference type="EMBL" id="CAJNOM010001041">
    <property type="protein sequence ID" value="CAF1587917.1"/>
    <property type="molecule type" value="Genomic_DNA"/>
</dbReference>
<evidence type="ECO:0000313" key="3">
    <source>
        <dbReference type="EMBL" id="CAF1587917.1"/>
    </source>
</evidence>
<dbReference type="AlphaFoldDB" id="A0A816A689"/>
<dbReference type="OrthoDB" id="3355217at2759"/>
<dbReference type="Proteomes" id="UP000663832">
    <property type="component" value="Unassembled WGS sequence"/>
</dbReference>
<proteinExistence type="predicted"/>
<reference evidence="4" key="1">
    <citation type="submission" date="2021-02" db="EMBL/GenBank/DDBJ databases">
        <authorList>
            <person name="Nowell W R."/>
        </authorList>
    </citation>
    <scope>NUCLEOTIDE SEQUENCE</scope>
</reference>
<dbReference type="InterPro" id="IPR052789">
    <property type="entry name" value="SSUH2_homolog"/>
</dbReference>
<dbReference type="PANTHER" id="PTHR48465">
    <property type="entry name" value="PROTEIN SSUH2 HOMOLOG"/>
    <property type="match status" value="1"/>
</dbReference>
<gene>
    <name evidence="1" type="ORF">BJG266_LOCUS33698</name>
    <name evidence="2" type="ORF">BJG266_LOCUS34257</name>
    <name evidence="3" type="ORF">QVE165_LOCUS50878</name>
    <name evidence="4" type="ORF">QVE165_LOCUS51360</name>
</gene>
<dbReference type="GO" id="GO:0051082">
    <property type="term" value="F:unfolded protein binding"/>
    <property type="evidence" value="ECO:0007669"/>
    <property type="project" value="InterPro"/>
</dbReference>
<keyword evidence="5" id="KW-1185">Reference proteome</keyword>
<evidence type="ECO:0000313" key="5">
    <source>
        <dbReference type="Proteomes" id="UP000663832"/>
    </source>
</evidence>
<protein>
    <submittedName>
        <fullName evidence="4">Uncharacterized protein</fullName>
    </submittedName>
</protein>
<dbReference type="InterPro" id="IPR001305">
    <property type="entry name" value="HSP_DnaJ_Cys-rich_dom"/>
</dbReference>
<organism evidence="4 5">
    <name type="scientific">Adineta steineri</name>
    <dbReference type="NCBI Taxonomy" id="433720"/>
    <lineage>
        <taxon>Eukaryota</taxon>
        <taxon>Metazoa</taxon>
        <taxon>Spiralia</taxon>
        <taxon>Gnathifera</taxon>
        <taxon>Rotifera</taxon>
        <taxon>Eurotatoria</taxon>
        <taxon>Bdelloidea</taxon>
        <taxon>Adinetida</taxon>
        <taxon>Adinetidae</taxon>
        <taxon>Adineta</taxon>
    </lineage>
</organism>
<evidence type="ECO:0000313" key="2">
    <source>
        <dbReference type="EMBL" id="CAF1338090.1"/>
    </source>
</evidence>
<dbReference type="EMBL" id="CAJNOM010001102">
    <property type="protein sequence ID" value="CAF1591868.1"/>
    <property type="molecule type" value="Genomic_DNA"/>
</dbReference>
<dbReference type="CDD" id="cd10719">
    <property type="entry name" value="DnaJ_zf"/>
    <property type="match status" value="1"/>
</dbReference>
<dbReference type="GO" id="GO:0031072">
    <property type="term" value="F:heat shock protein binding"/>
    <property type="evidence" value="ECO:0007669"/>
    <property type="project" value="InterPro"/>
</dbReference>
<evidence type="ECO:0000313" key="4">
    <source>
        <dbReference type="EMBL" id="CAF1591868.1"/>
    </source>
</evidence>
<dbReference type="PANTHER" id="PTHR48465:SF1">
    <property type="entry name" value="PROTEIN SSUH2 HOMOLOG"/>
    <property type="match status" value="1"/>
</dbReference>
<evidence type="ECO:0000313" key="1">
    <source>
        <dbReference type="EMBL" id="CAF1327558.1"/>
    </source>
</evidence>